<feature type="transmembrane region" description="Helical" evidence="1">
    <location>
        <begin position="24"/>
        <end position="41"/>
    </location>
</feature>
<keyword evidence="3" id="KW-1185">Reference proteome</keyword>
<feature type="transmembrane region" description="Helical" evidence="1">
    <location>
        <begin position="71"/>
        <end position="90"/>
    </location>
</feature>
<reference evidence="2 3" key="1">
    <citation type="submission" date="2021-05" db="EMBL/GenBank/DDBJ databases">
        <title>Culturable bacteria isolated from Daya Bay.</title>
        <authorList>
            <person name="Zheng W."/>
            <person name="Yu S."/>
            <person name="Huang Y."/>
        </authorList>
    </citation>
    <scope>NUCLEOTIDE SEQUENCE [LARGE SCALE GENOMIC DNA]</scope>
    <source>
        <strain evidence="2 3">DP4N28-5</strain>
    </source>
</reference>
<sequence length="95" mass="9751">MPIDDFISGLVEVGGQGKGWKSPVAIGGLVLGLVAGAYLGWVLEGTVGLATGIPVGGLLGWVFGLFLRGFFGFFVIFIVVALLVAGYTWVTGGFS</sequence>
<protein>
    <submittedName>
        <fullName evidence="2">Uncharacterized protein</fullName>
    </submittedName>
</protein>
<organism evidence="2 3">
    <name type="scientific">Maritimibacter dapengensis</name>
    <dbReference type="NCBI Taxonomy" id="2836868"/>
    <lineage>
        <taxon>Bacteria</taxon>
        <taxon>Pseudomonadati</taxon>
        <taxon>Pseudomonadota</taxon>
        <taxon>Alphaproteobacteria</taxon>
        <taxon>Rhodobacterales</taxon>
        <taxon>Roseobacteraceae</taxon>
        <taxon>Maritimibacter</taxon>
    </lineage>
</organism>
<dbReference type="RefSeq" id="WP_218392262.1">
    <property type="nucleotide sequence ID" value="NZ_JAHUZE010000002.1"/>
</dbReference>
<keyword evidence="1" id="KW-1133">Transmembrane helix</keyword>
<evidence type="ECO:0000313" key="2">
    <source>
        <dbReference type="EMBL" id="MBV7379111.1"/>
    </source>
</evidence>
<evidence type="ECO:0000313" key="3">
    <source>
        <dbReference type="Proteomes" id="UP000756530"/>
    </source>
</evidence>
<gene>
    <name evidence="2" type="ORF">KJP28_09230</name>
</gene>
<dbReference type="Proteomes" id="UP000756530">
    <property type="component" value="Unassembled WGS sequence"/>
</dbReference>
<proteinExistence type="predicted"/>
<keyword evidence="1" id="KW-0472">Membrane</keyword>
<name>A0ABS6T3I7_9RHOB</name>
<dbReference type="EMBL" id="JAHUZE010000002">
    <property type="protein sequence ID" value="MBV7379111.1"/>
    <property type="molecule type" value="Genomic_DNA"/>
</dbReference>
<keyword evidence="1" id="KW-0812">Transmembrane</keyword>
<feature type="transmembrane region" description="Helical" evidence="1">
    <location>
        <begin position="47"/>
        <end position="66"/>
    </location>
</feature>
<accession>A0ABS6T3I7</accession>
<comment type="caution">
    <text evidence="2">The sequence shown here is derived from an EMBL/GenBank/DDBJ whole genome shotgun (WGS) entry which is preliminary data.</text>
</comment>
<evidence type="ECO:0000256" key="1">
    <source>
        <dbReference type="SAM" id="Phobius"/>
    </source>
</evidence>